<keyword evidence="8" id="KW-1185">Reference proteome</keyword>
<sequence length="354" mass="39710">MADDVNRVSVCFVCKLVLQEADEFISCSGVCDNSVHIKCSKLKKSELKLLQEGTKLMWFCDDCRFAGANICSLLGSIKTALLGCQDQVLAQNITIKDQNDLIKSLRSDIQEMKLQLADIRKSADKESFSSILTKTTVEPTRTSFSETNKQKLFQGNHSKFQIPVFEIKSQSQLAEASLGAAKNMGQPTTSRVDGIQDVTKDKYRHFDETSNLLSSDDMRTKDNWTVFTQKKKTDGQHNNMNNKAKAKVSYGTGKSVPVGSKLTGVARRKWIYIGRLQGKEVTSEDVLNHLRCAGIQKEVIINKLENKGNNSSFSIGVPLELYDKILDPEIWPDSVCIRDFNVRSFLVKHQQVKD</sequence>
<dbReference type="Gene3D" id="3.30.40.10">
    <property type="entry name" value="Zinc/RING finger domain, C3HC4 (zinc finger)"/>
    <property type="match status" value="1"/>
</dbReference>
<dbReference type="InterPro" id="IPR019786">
    <property type="entry name" value="Zinc_finger_PHD-type_CS"/>
</dbReference>
<dbReference type="SUPFAM" id="SSF57903">
    <property type="entry name" value="FYVE/PHD zinc finger"/>
    <property type="match status" value="1"/>
</dbReference>
<keyword evidence="3" id="KW-0862">Zinc</keyword>
<dbReference type="AlphaFoldDB" id="A0AA38M4W2"/>
<dbReference type="InterPro" id="IPR011011">
    <property type="entry name" value="Znf_FYVE_PHD"/>
</dbReference>
<dbReference type="PROSITE" id="PS50016">
    <property type="entry name" value="ZF_PHD_2"/>
    <property type="match status" value="1"/>
</dbReference>
<feature type="domain" description="PHD-type" evidence="6">
    <location>
        <begin position="8"/>
        <end position="66"/>
    </location>
</feature>
<evidence type="ECO:0000256" key="4">
    <source>
        <dbReference type="PROSITE-ProRule" id="PRU00146"/>
    </source>
</evidence>
<evidence type="ECO:0000256" key="5">
    <source>
        <dbReference type="SAM" id="Coils"/>
    </source>
</evidence>
<dbReference type="EMBL" id="JALNTZ010000008">
    <property type="protein sequence ID" value="KAJ3643491.1"/>
    <property type="molecule type" value="Genomic_DNA"/>
</dbReference>
<evidence type="ECO:0000259" key="6">
    <source>
        <dbReference type="PROSITE" id="PS50016"/>
    </source>
</evidence>
<dbReference type="SMART" id="SM00249">
    <property type="entry name" value="PHD"/>
    <property type="match status" value="1"/>
</dbReference>
<comment type="caution">
    <text evidence="7">The sequence shown here is derived from an EMBL/GenBank/DDBJ whole genome shotgun (WGS) entry which is preliminary data.</text>
</comment>
<evidence type="ECO:0000313" key="8">
    <source>
        <dbReference type="Proteomes" id="UP001168821"/>
    </source>
</evidence>
<dbReference type="PROSITE" id="PS01359">
    <property type="entry name" value="ZF_PHD_1"/>
    <property type="match status" value="1"/>
</dbReference>
<dbReference type="Proteomes" id="UP001168821">
    <property type="component" value="Unassembled WGS sequence"/>
</dbReference>
<protein>
    <recommendedName>
        <fullName evidence="6">PHD-type domain-containing protein</fullName>
    </recommendedName>
</protein>
<proteinExistence type="predicted"/>
<dbReference type="GO" id="GO:0008270">
    <property type="term" value="F:zinc ion binding"/>
    <property type="evidence" value="ECO:0007669"/>
    <property type="project" value="UniProtKB-KW"/>
</dbReference>
<evidence type="ECO:0000313" key="7">
    <source>
        <dbReference type="EMBL" id="KAJ3643491.1"/>
    </source>
</evidence>
<evidence type="ECO:0000256" key="3">
    <source>
        <dbReference type="ARBA" id="ARBA00022833"/>
    </source>
</evidence>
<accession>A0AA38M4W2</accession>
<keyword evidence="1" id="KW-0479">Metal-binding</keyword>
<organism evidence="7 8">
    <name type="scientific">Zophobas morio</name>
    <dbReference type="NCBI Taxonomy" id="2755281"/>
    <lineage>
        <taxon>Eukaryota</taxon>
        <taxon>Metazoa</taxon>
        <taxon>Ecdysozoa</taxon>
        <taxon>Arthropoda</taxon>
        <taxon>Hexapoda</taxon>
        <taxon>Insecta</taxon>
        <taxon>Pterygota</taxon>
        <taxon>Neoptera</taxon>
        <taxon>Endopterygota</taxon>
        <taxon>Coleoptera</taxon>
        <taxon>Polyphaga</taxon>
        <taxon>Cucujiformia</taxon>
        <taxon>Tenebrionidae</taxon>
        <taxon>Zophobas</taxon>
    </lineage>
</organism>
<dbReference type="InterPro" id="IPR013083">
    <property type="entry name" value="Znf_RING/FYVE/PHD"/>
</dbReference>
<keyword evidence="5" id="KW-0175">Coiled coil</keyword>
<feature type="coiled-coil region" evidence="5">
    <location>
        <begin position="95"/>
        <end position="122"/>
    </location>
</feature>
<gene>
    <name evidence="7" type="ORF">Zmor_026199</name>
</gene>
<dbReference type="Pfam" id="PF00628">
    <property type="entry name" value="PHD"/>
    <property type="match status" value="1"/>
</dbReference>
<dbReference type="CDD" id="cd15489">
    <property type="entry name" value="PHD_SF"/>
    <property type="match status" value="1"/>
</dbReference>
<dbReference type="InterPro" id="IPR019787">
    <property type="entry name" value="Znf_PHD-finger"/>
</dbReference>
<evidence type="ECO:0000256" key="1">
    <source>
        <dbReference type="ARBA" id="ARBA00022723"/>
    </source>
</evidence>
<name>A0AA38M4W2_9CUCU</name>
<dbReference type="InterPro" id="IPR001965">
    <property type="entry name" value="Znf_PHD"/>
</dbReference>
<reference evidence="7" key="1">
    <citation type="journal article" date="2023" name="G3 (Bethesda)">
        <title>Whole genome assemblies of Zophobas morio and Tenebrio molitor.</title>
        <authorList>
            <person name="Kaur S."/>
            <person name="Stinson S.A."/>
            <person name="diCenzo G.C."/>
        </authorList>
    </citation>
    <scope>NUCLEOTIDE SEQUENCE</scope>
    <source>
        <strain evidence="7">QUZm001</strain>
    </source>
</reference>
<evidence type="ECO:0000256" key="2">
    <source>
        <dbReference type="ARBA" id="ARBA00022771"/>
    </source>
</evidence>
<keyword evidence="2 4" id="KW-0863">Zinc-finger</keyword>